<evidence type="ECO:0008006" key="3">
    <source>
        <dbReference type="Google" id="ProtNLM"/>
    </source>
</evidence>
<dbReference type="AlphaFoldDB" id="A0A371IC18"/>
<dbReference type="PANTHER" id="PTHR48475">
    <property type="entry name" value="RIBONUCLEASE H"/>
    <property type="match status" value="1"/>
</dbReference>
<evidence type="ECO:0000313" key="2">
    <source>
        <dbReference type="Proteomes" id="UP000257109"/>
    </source>
</evidence>
<feature type="non-terminal residue" evidence="1">
    <location>
        <position position="1"/>
    </location>
</feature>
<comment type="caution">
    <text evidence="1">The sequence shown here is derived from an EMBL/GenBank/DDBJ whole genome shotgun (WGS) entry which is preliminary data.</text>
</comment>
<gene>
    <name evidence="1" type="ORF">CR513_02578</name>
</gene>
<evidence type="ECO:0000313" key="1">
    <source>
        <dbReference type="EMBL" id="RDY12602.1"/>
    </source>
</evidence>
<accession>A0A371IC18</accession>
<dbReference type="PANTHER" id="PTHR48475:SF1">
    <property type="entry name" value="RNASE H TYPE-1 DOMAIN-CONTAINING PROTEIN"/>
    <property type="match status" value="1"/>
</dbReference>
<name>A0A371IC18_MUCPR</name>
<dbReference type="OrthoDB" id="2016287at2759"/>
<dbReference type="Proteomes" id="UP000257109">
    <property type="component" value="Unassembled WGS sequence"/>
</dbReference>
<dbReference type="EMBL" id="QJKJ01000437">
    <property type="protein sequence ID" value="RDY12602.1"/>
    <property type="molecule type" value="Genomic_DNA"/>
</dbReference>
<reference evidence="1" key="1">
    <citation type="submission" date="2018-05" db="EMBL/GenBank/DDBJ databases">
        <title>Draft genome of Mucuna pruriens seed.</title>
        <authorList>
            <person name="Nnadi N.E."/>
            <person name="Vos R."/>
            <person name="Hasami M.H."/>
            <person name="Devisetty U.K."/>
            <person name="Aguiy J.C."/>
        </authorList>
    </citation>
    <scope>NUCLEOTIDE SEQUENCE [LARGE SCALE GENOMIC DNA]</scope>
    <source>
        <strain evidence="1">JCA_2017</strain>
    </source>
</reference>
<keyword evidence="2" id="KW-1185">Reference proteome</keyword>
<sequence length="60" mass="6768">MWFDGASNILGNGIGVVLNSPKDQSCIMGLLMALEHQAKRLKVYRDSTLVIYQLREEWGT</sequence>
<protein>
    <recommendedName>
        <fullName evidence="3">RNase H type-1 domain-containing protein</fullName>
    </recommendedName>
</protein>
<proteinExistence type="predicted"/>
<organism evidence="1 2">
    <name type="scientific">Mucuna pruriens</name>
    <name type="common">Velvet bean</name>
    <name type="synonym">Dolichos pruriens</name>
    <dbReference type="NCBI Taxonomy" id="157652"/>
    <lineage>
        <taxon>Eukaryota</taxon>
        <taxon>Viridiplantae</taxon>
        <taxon>Streptophyta</taxon>
        <taxon>Embryophyta</taxon>
        <taxon>Tracheophyta</taxon>
        <taxon>Spermatophyta</taxon>
        <taxon>Magnoliopsida</taxon>
        <taxon>eudicotyledons</taxon>
        <taxon>Gunneridae</taxon>
        <taxon>Pentapetalae</taxon>
        <taxon>rosids</taxon>
        <taxon>fabids</taxon>
        <taxon>Fabales</taxon>
        <taxon>Fabaceae</taxon>
        <taxon>Papilionoideae</taxon>
        <taxon>50 kb inversion clade</taxon>
        <taxon>NPAAA clade</taxon>
        <taxon>indigoferoid/millettioid clade</taxon>
        <taxon>Phaseoleae</taxon>
        <taxon>Mucuna</taxon>
    </lineage>
</organism>